<reference evidence="2 3" key="1">
    <citation type="submission" date="2020-08" db="EMBL/GenBank/DDBJ databases">
        <authorList>
            <person name="Seo M.-J."/>
        </authorList>
    </citation>
    <scope>NUCLEOTIDE SEQUENCE [LARGE SCALE GENOMIC DNA]</scope>
    <source>
        <strain evidence="2 3">KIGAM211</strain>
    </source>
</reference>
<keyword evidence="1" id="KW-0812">Transmembrane</keyword>
<organism evidence="2 3">
    <name type="scientific">Nocardioides luti</name>
    <dbReference type="NCBI Taxonomy" id="2761101"/>
    <lineage>
        <taxon>Bacteria</taxon>
        <taxon>Bacillati</taxon>
        <taxon>Actinomycetota</taxon>
        <taxon>Actinomycetes</taxon>
        <taxon>Propionibacteriales</taxon>
        <taxon>Nocardioidaceae</taxon>
        <taxon>Nocardioides</taxon>
    </lineage>
</organism>
<evidence type="ECO:0000256" key="1">
    <source>
        <dbReference type="SAM" id="Phobius"/>
    </source>
</evidence>
<gene>
    <name evidence="2" type="ORF">H5V45_13370</name>
</gene>
<protein>
    <submittedName>
        <fullName evidence="2">Uncharacterized protein</fullName>
    </submittedName>
</protein>
<dbReference type="Proteomes" id="UP000523955">
    <property type="component" value="Unassembled WGS sequence"/>
</dbReference>
<comment type="caution">
    <text evidence="2">The sequence shown here is derived from an EMBL/GenBank/DDBJ whole genome shotgun (WGS) entry which is preliminary data.</text>
</comment>
<sequence length="103" mass="10749">MSSTNPERPSADVDATARSRYVRIGFIIVVLAAFGVLSAVRTHSWLDAGAAALMLGGATCTWLADRARVDVIAKEHLPSYGVEAAWLVAGAALAGVGLYLLAH</sequence>
<accession>A0A7X0RJA1</accession>
<evidence type="ECO:0000313" key="2">
    <source>
        <dbReference type="EMBL" id="MBB6628310.1"/>
    </source>
</evidence>
<keyword evidence="1" id="KW-1133">Transmembrane helix</keyword>
<dbReference type="EMBL" id="JACKXE010000001">
    <property type="protein sequence ID" value="MBB6628310.1"/>
    <property type="molecule type" value="Genomic_DNA"/>
</dbReference>
<name>A0A7X0RJA1_9ACTN</name>
<dbReference type="RefSeq" id="WP_185253386.1">
    <property type="nucleotide sequence ID" value="NZ_JACKXE010000001.1"/>
</dbReference>
<feature type="transmembrane region" description="Helical" evidence="1">
    <location>
        <begin position="84"/>
        <end position="102"/>
    </location>
</feature>
<evidence type="ECO:0000313" key="3">
    <source>
        <dbReference type="Proteomes" id="UP000523955"/>
    </source>
</evidence>
<dbReference type="AlphaFoldDB" id="A0A7X0RJA1"/>
<proteinExistence type="predicted"/>
<keyword evidence="3" id="KW-1185">Reference proteome</keyword>
<feature type="transmembrane region" description="Helical" evidence="1">
    <location>
        <begin position="20"/>
        <end position="40"/>
    </location>
</feature>
<keyword evidence="1" id="KW-0472">Membrane</keyword>